<dbReference type="SMART" id="SM00421">
    <property type="entry name" value="HTH_LUXR"/>
    <property type="match status" value="1"/>
</dbReference>
<dbReference type="Gene3D" id="3.30.70.1060">
    <property type="entry name" value="Dimeric alpha+beta barrel"/>
    <property type="match status" value="1"/>
</dbReference>
<proteinExistence type="predicted"/>
<keyword evidence="3" id="KW-0804">Transcription</keyword>
<dbReference type="PROSITE" id="PS50043">
    <property type="entry name" value="HTH_LUXR_2"/>
    <property type="match status" value="1"/>
</dbReference>
<keyword evidence="6" id="KW-1185">Reference proteome</keyword>
<dbReference type="Gene3D" id="1.10.10.10">
    <property type="entry name" value="Winged helix-like DNA-binding domain superfamily/Winged helix DNA-binding domain"/>
    <property type="match status" value="1"/>
</dbReference>
<organism evidence="5 6">
    <name type="scientific">Streptomyces humidus</name>
    <dbReference type="NCBI Taxonomy" id="52259"/>
    <lineage>
        <taxon>Bacteria</taxon>
        <taxon>Bacillati</taxon>
        <taxon>Actinomycetota</taxon>
        <taxon>Actinomycetes</taxon>
        <taxon>Kitasatosporales</taxon>
        <taxon>Streptomycetaceae</taxon>
        <taxon>Streptomyces</taxon>
    </lineage>
</organism>
<evidence type="ECO:0000256" key="3">
    <source>
        <dbReference type="ARBA" id="ARBA00023163"/>
    </source>
</evidence>
<evidence type="ECO:0000256" key="2">
    <source>
        <dbReference type="ARBA" id="ARBA00023125"/>
    </source>
</evidence>
<dbReference type="PANTHER" id="PTHR44688">
    <property type="entry name" value="DNA-BINDING TRANSCRIPTIONAL ACTIVATOR DEVR_DOSR"/>
    <property type="match status" value="1"/>
</dbReference>
<dbReference type="InterPro" id="IPR011008">
    <property type="entry name" value="Dimeric_a/b-barrel"/>
</dbReference>
<gene>
    <name evidence="5" type="ORF">GCM10010269_81650</name>
</gene>
<evidence type="ECO:0000313" key="5">
    <source>
        <dbReference type="EMBL" id="GGS30764.1"/>
    </source>
</evidence>
<evidence type="ECO:0000256" key="1">
    <source>
        <dbReference type="ARBA" id="ARBA00023015"/>
    </source>
</evidence>
<dbReference type="EMBL" id="BMTL01000067">
    <property type="protein sequence ID" value="GGS30764.1"/>
    <property type="molecule type" value="Genomic_DNA"/>
</dbReference>
<dbReference type="SUPFAM" id="SSF54909">
    <property type="entry name" value="Dimeric alpha+beta barrel"/>
    <property type="match status" value="1"/>
</dbReference>
<dbReference type="GO" id="GO:0003677">
    <property type="term" value="F:DNA binding"/>
    <property type="evidence" value="ECO:0007669"/>
    <property type="project" value="UniProtKB-KW"/>
</dbReference>
<keyword evidence="2" id="KW-0238">DNA-binding</keyword>
<dbReference type="RefSeq" id="WP_229878752.1">
    <property type="nucleotide sequence ID" value="NZ_BMTL01000067.1"/>
</dbReference>
<dbReference type="SUPFAM" id="SSF46894">
    <property type="entry name" value="C-terminal effector domain of the bipartite response regulators"/>
    <property type="match status" value="1"/>
</dbReference>
<dbReference type="GO" id="GO:0006355">
    <property type="term" value="P:regulation of DNA-templated transcription"/>
    <property type="evidence" value="ECO:0007669"/>
    <property type="project" value="InterPro"/>
</dbReference>
<keyword evidence="1" id="KW-0805">Transcription regulation</keyword>
<reference evidence="5" key="1">
    <citation type="journal article" date="2014" name="Int. J. Syst. Evol. Microbiol.">
        <title>Complete genome sequence of Corynebacterium casei LMG S-19264T (=DSM 44701T), isolated from a smear-ripened cheese.</title>
        <authorList>
            <consortium name="US DOE Joint Genome Institute (JGI-PGF)"/>
            <person name="Walter F."/>
            <person name="Albersmeier A."/>
            <person name="Kalinowski J."/>
            <person name="Ruckert C."/>
        </authorList>
    </citation>
    <scope>NUCLEOTIDE SEQUENCE</scope>
    <source>
        <strain evidence="5">JCM 4386</strain>
    </source>
</reference>
<dbReference type="PRINTS" id="PR00038">
    <property type="entry name" value="HTHLUXR"/>
</dbReference>
<protein>
    <recommendedName>
        <fullName evidence="4">HTH luxR-type domain-containing protein</fullName>
    </recommendedName>
</protein>
<evidence type="ECO:0000259" key="4">
    <source>
        <dbReference type="PROSITE" id="PS50043"/>
    </source>
</evidence>
<dbReference type="Proteomes" id="UP000606194">
    <property type="component" value="Unassembled WGS sequence"/>
</dbReference>
<comment type="caution">
    <text evidence="5">The sequence shown here is derived from an EMBL/GenBank/DDBJ whole genome shotgun (WGS) entry which is preliminary data.</text>
</comment>
<name>A0A918GG73_9ACTN</name>
<dbReference type="AlphaFoldDB" id="A0A918GG73"/>
<reference evidence="5" key="2">
    <citation type="submission" date="2020-09" db="EMBL/GenBank/DDBJ databases">
        <authorList>
            <person name="Sun Q."/>
            <person name="Ohkuma M."/>
        </authorList>
    </citation>
    <scope>NUCLEOTIDE SEQUENCE</scope>
    <source>
        <strain evidence="5">JCM 4386</strain>
    </source>
</reference>
<feature type="domain" description="HTH luxR-type" evidence="4">
    <location>
        <begin position="101"/>
        <end position="166"/>
    </location>
</feature>
<dbReference type="InterPro" id="IPR036388">
    <property type="entry name" value="WH-like_DNA-bd_sf"/>
</dbReference>
<evidence type="ECO:0000313" key="6">
    <source>
        <dbReference type="Proteomes" id="UP000606194"/>
    </source>
</evidence>
<accession>A0A918GG73</accession>
<sequence>MRYIISRAFQDDPRLHRLRPAHRAYWRRLMHQDVLLGGGVWEDGRREVLVVKAQDRAAVHQLLGADPYTQERLALDVMVQGMDDLLGAEERAECAIPAAGGAEPAGRLSAHELRVARMMLDGLTNRQIAEHFMVSPRAVEQHITRIYRKLSISRRAQLAVALRGERLLAS</sequence>
<dbReference type="InterPro" id="IPR016032">
    <property type="entry name" value="Sig_transdc_resp-reg_C-effctor"/>
</dbReference>
<dbReference type="Pfam" id="PF00196">
    <property type="entry name" value="GerE"/>
    <property type="match status" value="1"/>
</dbReference>
<dbReference type="InterPro" id="IPR000792">
    <property type="entry name" value="Tscrpt_reg_LuxR_C"/>
</dbReference>
<dbReference type="CDD" id="cd06170">
    <property type="entry name" value="LuxR_C_like"/>
    <property type="match status" value="1"/>
</dbReference>
<dbReference type="PANTHER" id="PTHR44688:SF16">
    <property type="entry name" value="DNA-BINDING TRANSCRIPTIONAL ACTIVATOR DEVR_DOSR"/>
    <property type="match status" value="1"/>
</dbReference>